<accession>A0ABS3FLX1</accession>
<evidence type="ECO:0000313" key="2">
    <source>
        <dbReference type="Proteomes" id="UP000664844"/>
    </source>
</evidence>
<dbReference type="EMBL" id="JAFLQW010000042">
    <property type="protein sequence ID" value="MBO0347828.1"/>
    <property type="molecule type" value="Genomic_DNA"/>
</dbReference>
<keyword evidence="2" id="KW-1185">Reference proteome</keyword>
<protein>
    <submittedName>
        <fullName evidence="1">Uncharacterized protein</fullName>
    </submittedName>
</protein>
<reference evidence="1 2" key="1">
    <citation type="submission" date="2021-03" db="EMBL/GenBank/DDBJ databases">
        <title>Metabolic Capacity of the Antarctic Cyanobacterium Phormidium pseudopriestleyi that Sustains Oxygenic Photosynthesis in the Presence of Hydrogen Sulfide.</title>
        <authorList>
            <person name="Lumian J.E."/>
            <person name="Jungblut A.D."/>
            <person name="Dillon M.L."/>
            <person name="Hawes I."/>
            <person name="Doran P.T."/>
            <person name="Mackey T.J."/>
            <person name="Dick G.J."/>
            <person name="Grettenberger C.L."/>
            <person name="Sumner D.Y."/>
        </authorList>
    </citation>
    <scope>NUCLEOTIDE SEQUENCE [LARGE SCALE GENOMIC DNA]</scope>
    <source>
        <strain evidence="1 2">FRX01</strain>
    </source>
</reference>
<gene>
    <name evidence="1" type="ORF">J0895_01625</name>
</gene>
<dbReference type="RefSeq" id="WP_207086403.1">
    <property type="nucleotide sequence ID" value="NZ_JAFLQW010000042.1"/>
</dbReference>
<comment type="caution">
    <text evidence="1">The sequence shown here is derived from an EMBL/GenBank/DDBJ whole genome shotgun (WGS) entry which is preliminary data.</text>
</comment>
<proteinExistence type="predicted"/>
<name>A0ABS3FLX1_9CYAN</name>
<evidence type="ECO:0000313" key="1">
    <source>
        <dbReference type="EMBL" id="MBO0347828.1"/>
    </source>
</evidence>
<organism evidence="1 2">
    <name type="scientific">Phormidium pseudopriestleyi FRX01</name>
    <dbReference type="NCBI Taxonomy" id="1759528"/>
    <lineage>
        <taxon>Bacteria</taxon>
        <taxon>Bacillati</taxon>
        <taxon>Cyanobacteriota</taxon>
        <taxon>Cyanophyceae</taxon>
        <taxon>Oscillatoriophycideae</taxon>
        <taxon>Oscillatoriales</taxon>
        <taxon>Oscillatoriaceae</taxon>
        <taxon>Phormidium</taxon>
    </lineage>
</organism>
<dbReference type="Proteomes" id="UP000664844">
    <property type="component" value="Unassembled WGS sequence"/>
</dbReference>
<sequence>MLLRLQPSTIPLESVGSRQSTPSLKCVNGIFHPICPLEGIPRQHSIPLGCDRQAEAIPAIGDRPLKTAILKGMATIP</sequence>